<accession>A0A8S8X617</accession>
<dbReference type="Pfam" id="PF00581">
    <property type="entry name" value="Rhodanese"/>
    <property type="match status" value="1"/>
</dbReference>
<dbReference type="AlphaFoldDB" id="A0A8S8X617"/>
<feature type="domain" description="Rhodanese" evidence="1">
    <location>
        <begin position="16"/>
        <end position="104"/>
    </location>
</feature>
<evidence type="ECO:0000313" key="3">
    <source>
        <dbReference type="Proteomes" id="UP000681075"/>
    </source>
</evidence>
<sequence>MIPAIEVDELKRRRDAGETFAIIDVREPWEVAIASIPGSVNVPLAQLEARSAEIPNEGSLVVVCHHGGRSAHATTWLRGQGFTSAVNLDGGVDSWARNIDPSMPRY</sequence>
<dbReference type="RefSeq" id="WP_420241356.1">
    <property type="nucleotide sequence ID" value="NZ_BOPV01000001.1"/>
</dbReference>
<proteinExistence type="predicted"/>
<dbReference type="SUPFAM" id="SSF52821">
    <property type="entry name" value="Rhodanese/Cell cycle control phosphatase"/>
    <property type="match status" value="1"/>
</dbReference>
<dbReference type="EMBL" id="BOPV01000001">
    <property type="protein sequence ID" value="GIL38368.1"/>
    <property type="molecule type" value="Genomic_DNA"/>
</dbReference>
<evidence type="ECO:0000259" key="1">
    <source>
        <dbReference type="PROSITE" id="PS50206"/>
    </source>
</evidence>
<dbReference type="InterPro" id="IPR001763">
    <property type="entry name" value="Rhodanese-like_dom"/>
</dbReference>
<keyword evidence="3" id="KW-1185">Reference proteome</keyword>
<organism evidence="2 3">
    <name type="scientific">Roseiterribacter gracilis</name>
    <dbReference type="NCBI Taxonomy" id="2812848"/>
    <lineage>
        <taxon>Bacteria</taxon>
        <taxon>Pseudomonadati</taxon>
        <taxon>Pseudomonadota</taxon>
        <taxon>Alphaproteobacteria</taxon>
        <taxon>Rhodospirillales</taxon>
        <taxon>Roseiterribacteraceae</taxon>
        <taxon>Roseiterribacter</taxon>
    </lineage>
</organism>
<dbReference type="InterPro" id="IPR050229">
    <property type="entry name" value="GlpE_sulfurtransferase"/>
</dbReference>
<dbReference type="Proteomes" id="UP000681075">
    <property type="component" value="Unassembled WGS sequence"/>
</dbReference>
<comment type="caution">
    <text evidence="2">The sequence shown here is derived from an EMBL/GenBank/DDBJ whole genome shotgun (WGS) entry which is preliminary data.</text>
</comment>
<dbReference type="SMART" id="SM00450">
    <property type="entry name" value="RHOD"/>
    <property type="match status" value="1"/>
</dbReference>
<gene>
    <name evidence="2" type="ORF">TMPK1_06050</name>
</gene>
<dbReference type="PANTHER" id="PTHR43031">
    <property type="entry name" value="FAD-DEPENDENT OXIDOREDUCTASE"/>
    <property type="match status" value="1"/>
</dbReference>
<reference evidence="2" key="1">
    <citation type="submission" date="2021-02" db="EMBL/GenBank/DDBJ databases">
        <title>Genome sequence of Rhodospirillales sp. strain TMPK1 isolated from soil.</title>
        <authorList>
            <person name="Nakai R."/>
            <person name="Kusada H."/>
            <person name="Tamaki H."/>
        </authorList>
    </citation>
    <scope>NUCLEOTIDE SEQUENCE</scope>
    <source>
        <strain evidence="2">TMPK1</strain>
    </source>
</reference>
<dbReference type="PANTHER" id="PTHR43031:SF17">
    <property type="entry name" value="SULFURTRANSFERASE YTWF-RELATED"/>
    <property type="match status" value="1"/>
</dbReference>
<name>A0A8S8X617_9PROT</name>
<dbReference type="Gene3D" id="3.40.250.10">
    <property type="entry name" value="Rhodanese-like domain"/>
    <property type="match status" value="1"/>
</dbReference>
<protein>
    <submittedName>
        <fullName evidence="2">Rhodanese-like domain-containing protein</fullName>
    </submittedName>
</protein>
<evidence type="ECO:0000313" key="2">
    <source>
        <dbReference type="EMBL" id="GIL38368.1"/>
    </source>
</evidence>
<dbReference type="PROSITE" id="PS50206">
    <property type="entry name" value="RHODANESE_3"/>
    <property type="match status" value="1"/>
</dbReference>
<dbReference type="InterPro" id="IPR036873">
    <property type="entry name" value="Rhodanese-like_dom_sf"/>
</dbReference>